<dbReference type="Gene3D" id="3.30.70.330">
    <property type="match status" value="1"/>
</dbReference>
<dbReference type="PANTHER" id="PTHR31987">
    <property type="entry name" value="GLUTAMINASE A-RELATED"/>
    <property type="match status" value="1"/>
</dbReference>
<dbReference type="SUPFAM" id="SSF54928">
    <property type="entry name" value="RNA-binding domain, RBD"/>
    <property type="match status" value="1"/>
</dbReference>
<dbReference type="InterPro" id="IPR018829">
    <property type="entry name" value="DUF2433"/>
</dbReference>
<name>A0A1X2HFA8_SYNRA</name>
<dbReference type="InterPro" id="IPR000504">
    <property type="entry name" value="RRM_dom"/>
</dbReference>
<dbReference type="Proteomes" id="UP000242180">
    <property type="component" value="Unassembled WGS sequence"/>
</dbReference>
<dbReference type="InParanoid" id="A0A1X2HFA8"/>
<proteinExistence type="predicted"/>
<dbReference type="InterPro" id="IPR012677">
    <property type="entry name" value="Nucleotide-bd_a/b_plait_sf"/>
</dbReference>
<dbReference type="GO" id="GO:0003723">
    <property type="term" value="F:RNA binding"/>
    <property type="evidence" value="ECO:0007669"/>
    <property type="project" value="UniProtKB-UniRule"/>
</dbReference>
<dbReference type="OrthoDB" id="3918848at2759"/>
<dbReference type="SUPFAM" id="SSF56300">
    <property type="entry name" value="Metallo-dependent phosphatases"/>
    <property type="match status" value="1"/>
</dbReference>
<protein>
    <recommendedName>
        <fullName evidence="3">RRM domain-containing protein</fullName>
    </recommendedName>
</protein>
<evidence type="ECO:0000313" key="4">
    <source>
        <dbReference type="EMBL" id="ORY97644.1"/>
    </source>
</evidence>
<comment type="caution">
    <text evidence="4">The sequence shown here is derived from an EMBL/GenBank/DDBJ whole genome shotgun (WGS) entry which is preliminary data.</text>
</comment>
<dbReference type="PROSITE" id="PS50102">
    <property type="entry name" value="RRM"/>
    <property type="match status" value="1"/>
</dbReference>
<dbReference type="Pfam" id="PF00076">
    <property type="entry name" value="RRM_1"/>
    <property type="match status" value="1"/>
</dbReference>
<evidence type="ECO:0000256" key="2">
    <source>
        <dbReference type="SAM" id="MobiDB-lite"/>
    </source>
</evidence>
<feature type="compositionally biased region" description="Polar residues" evidence="2">
    <location>
        <begin position="380"/>
        <end position="398"/>
    </location>
</feature>
<dbReference type="Pfam" id="PF10360">
    <property type="entry name" value="DUF2433"/>
    <property type="match status" value="1"/>
</dbReference>
<evidence type="ECO:0000256" key="1">
    <source>
        <dbReference type="PROSITE-ProRule" id="PRU00176"/>
    </source>
</evidence>
<feature type="compositionally biased region" description="Polar residues" evidence="2">
    <location>
        <begin position="527"/>
        <end position="536"/>
    </location>
</feature>
<reference evidence="4 5" key="1">
    <citation type="submission" date="2016-07" db="EMBL/GenBank/DDBJ databases">
        <title>Pervasive Adenine N6-methylation of Active Genes in Fungi.</title>
        <authorList>
            <consortium name="DOE Joint Genome Institute"/>
            <person name="Mondo S.J."/>
            <person name="Dannebaum R.O."/>
            <person name="Kuo R.C."/>
            <person name="Labutti K."/>
            <person name="Haridas S."/>
            <person name="Kuo A."/>
            <person name="Salamov A."/>
            <person name="Ahrendt S.R."/>
            <person name="Lipzen A."/>
            <person name="Sullivan W."/>
            <person name="Andreopoulos W.B."/>
            <person name="Clum A."/>
            <person name="Lindquist E."/>
            <person name="Daum C."/>
            <person name="Ramamoorthy G.K."/>
            <person name="Gryganskyi A."/>
            <person name="Culley D."/>
            <person name="Magnuson J.K."/>
            <person name="James T.Y."/>
            <person name="O'Malley M.A."/>
            <person name="Stajich J.E."/>
            <person name="Spatafora J.W."/>
            <person name="Visel A."/>
            <person name="Grigoriev I.V."/>
        </authorList>
    </citation>
    <scope>NUCLEOTIDE SEQUENCE [LARGE SCALE GENOMIC DNA]</scope>
    <source>
        <strain evidence="4 5">NRRL 2496</strain>
    </source>
</reference>
<feature type="compositionally biased region" description="Basic and acidic residues" evidence="2">
    <location>
        <begin position="417"/>
        <end position="436"/>
    </location>
</feature>
<dbReference type="SMART" id="SM00360">
    <property type="entry name" value="RRM"/>
    <property type="match status" value="1"/>
</dbReference>
<gene>
    <name evidence="4" type="ORF">BCR43DRAFT_490114</name>
</gene>
<dbReference type="OMA" id="HSLFDNG"/>
<dbReference type="InterPro" id="IPR052743">
    <property type="entry name" value="Glutaminase_GtaA"/>
</dbReference>
<keyword evidence="5" id="KW-1185">Reference proteome</keyword>
<sequence length="570" mass="63331">MNGSPIPSAMSASPQHNGSGIVSMEGKRILCTADIRGNISQLNQLARDTRADYIIHTGDFGFYERSSLSRISDRTLKHLVQYSTLIPPTVRNRLNNSPIDQVRRTIEQSPQPFLSEFPEFLAAVKRLEVPVYTVWGACEDVAILEKFRTREYQIHNLHILDEATTYLLEIGGISLRLFGLGGAVVQHKLFDNGEGSDTIAGGSGTMWTTALQIGELVETAQEVYDPTETRMLVTHASPGREGLLAQLALSLRADFTVSAGLHFRYGISYNEFACQPDQDHYRNRLLHSQQSFLQLWSAIKEQVESYVDDRQAALLQNALQVVNRVPPSQLAGEPSVLGERDEQAFKNMWNFNLPDAAFGWVVLDINQGRVSSETKSQGFNFSYRRSSSNTQATASPALSATGIYTDKPHQYKSNDWQPDKGSVENDSGSAKDEKMSIHSNSNSNNRNSRRMSMRNPYAIYVGGLMNNSVTEDDIRNFFGNDVVTGVRFPLDQTTQMPKSHCYVDLIDPVALENALSKNGQILKDNKLTINKPNSSEGRGRGGRGRGRGFRGNRDSVIRTSREPSTVGDSL</sequence>
<dbReference type="InterPro" id="IPR035979">
    <property type="entry name" value="RBD_domain_sf"/>
</dbReference>
<evidence type="ECO:0000259" key="3">
    <source>
        <dbReference type="PROSITE" id="PS50102"/>
    </source>
</evidence>
<dbReference type="EMBL" id="MCGN01000004">
    <property type="protein sequence ID" value="ORY97644.1"/>
    <property type="molecule type" value="Genomic_DNA"/>
</dbReference>
<dbReference type="InterPro" id="IPR029052">
    <property type="entry name" value="Metallo-depent_PP-like"/>
</dbReference>
<feature type="region of interest" description="Disordered" evidence="2">
    <location>
        <begin position="380"/>
        <end position="451"/>
    </location>
</feature>
<feature type="region of interest" description="Disordered" evidence="2">
    <location>
        <begin position="525"/>
        <end position="570"/>
    </location>
</feature>
<dbReference type="PANTHER" id="PTHR31987:SF11">
    <property type="entry name" value="DUF2433 DOMAIN-CONTAINING PROTEIN"/>
    <property type="match status" value="1"/>
</dbReference>
<keyword evidence="1" id="KW-0694">RNA-binding</keyword>
<dbReference type="STRING" id="13706.A0A1X2HFA8"/>
<feature type="compositionally biased region" description="Basic and acidic residues" evidence="2">
    <location>
        <begin position="551"/>
        <end position="561"/>
    </location>
</feature>
<feature type="compositionally biased region" description="Basic residues" evidence="2">
    <location>
        <begin position="540"/>
        <end position="550"/>
    </location>
</feature>
<accession>A0A1X2HFA8</accession>
<evidence type="ECO:0000313" key="5">
    <source>
        <dbReference type="Proteomes" id="UP000242180"/>
    </source>
</evidence>
<feature type="domain" description="RRM" evidence="3">
    <location>
        <begin position="457"/>
        <end position="534"/>
    </location>
</feature>
<dbReference type="AlphaFoldDB" id="A0A1X2HFA8"/>
<organism evidence="4 5">
    <name type="scientific">Syncephalastrum racemosum</name>
    <name type="common">Filamentous fungus</name>
    <dbReference type="NCBI Taxonomy" id="13706"/>
    <lineage>
        <taxon>Eukaryota</taxon>
        <taxon>Fungi</taxon>
        <taxon>Fungi incertae sedis</taxon>
        <taxon>Mucoromycota</taxon>
        <taxon>Mucoromycotina</taxon>
        <taxon>Mucoromycetes</taxon>
        <taxon>Mucorales</taxon>
        <taxon>Syncephalastraceae</taxon>
        <taxon>Syncephalastrum</taxon>
    </lineage>
</organism>